<feature type="domain" description="Helicase ATP-binding" evidence="11">
    <location>
        <begin position="324"/>
        <end position="526"/>
    </location>
</feature>
<feature type="compositionally biased region" description="Low complexity" evidence="9">
    <location>
        <begin position="18"/>
        <end position="34"/>
    </location>
</feature>
<keyword evidence="1" id="KW-0479">Metal-binding</keyword>
<evidence type="ECO:0000256" key="8">
    <source>
        <dbReference type="SAM" id="Coils"/>
    </source>
</evidence>
<keyword evidence="2" id="KW-0547">Nucleotide-binding</keyword>
<dbReference type="GO" id="GO:0006974">
    <property type="term" value="P:DNA damage response"/>
    <property type="evidence" value="ECO:0007669"/>
    <property type="project" value="TreeGrafter"/>
</dbReference>
<dbReference type="Pfam" id="PF00176">
    <property type="entry name" value="SNF2-rel_dom"/>
    <property type="match status" value="1"/>
</dbReference>
<dbReference type="SMART" id="SM00184">
    <property type="entry name" value="RING"/>
    <property type="match status" value="1"/>
</dbReference>
<dbReference type="OrthoDB" id="5330228at2759"/>
<evidence type="ECO:0000259" key="11">
    <source>
        <dbReference type="PROSITE" id="PS51192"/>
    </source>
</evidence>
<dbReference type="GO" id="GO:0005524">
    <property type="term" value="F:ATP binding"/>
    <property type="evidence" value="ECO:0007669"/>
    <property type="project" value="InterPro"/>
</dbReference>
<dbReference type="GO" id="GO:0061630">
    <property type="term" value="F:ubiquitin protein ligase activity"/>
    <property type="evidence" value="ECO:0007669"/>
    <property type="project" value="TreeGrafter"/>
</dbReference>
<dbReference type="InterPro" id="IPR052583">
    <property type="entry name" value="ATP-helicase/E3_Ub-Ligase"/>
</dbReference>
<dbReference type="InterPro" id="IPR049730">
    <property type="entry name" value="SNF2/RAD54-like_C"/>
</dbReference>
<feature type="compositionally biased region" description="Acidic residues" evidence="9">
    <location>
        <begin position="739"/>
        <end position="749"/>
    </location>
</feature>
<dbReference type="PANTHER" id="PTHR45865">
    <property type="entry name" value="E3 UBIQUITIN-PROTEIN LIGASE SHPRH FAMILY MEMBER"/>
    <property type="match status" value="1"/>
</dbReference>
<evidence type="ECO:0000256" key="9">
    <source>
        <dbReference type="SAM" id="MobiDB-lite"/>
    </source>
</evidence>
<dbReference type="InterPro" id="IPR059033">
    <property type="entry name" value="C144_05_dom"/>
</dbReference>
<dbReference type="CDD" id="cd18070">
    <property type="entry name" value="DEXQc_SHPRH"/>
    <property type="match status" value="1"/>
</dbReference>
<feature type="compositionally biased region" description="Basic and acidic residues" evidence="9">
    <location>
        <begin position="47"/>
        <end position="56"/>
    </location>
</feature>
<keyword evidence="4" id="KW-0378">Hydrolase</keyword>
<dbReference type="SUPFAM" id="SSF52540">
    <property type="entry name" value="P-loop containing nucleoside triphosphate hydrolases"/>
    <property type="match status" value="2"/>
</dbReference>
<keyword evidence="14" id="KW-1185">Reference proteome</keyword>
<dbReference type="InterPro" id="IPR017907">
    <property type="entry name" value="Znf_RING_CS"/>
</dbReference>
<dbReference type="Gene3D" id="3.40.50.10810">
    <property type="entry name" value="Tandem AAA-ATPase domain"/>
    <property type="match status" value="1"/>
</dbReference>
<dbReference type="GO" id="GO:0000209">
    <property type="term" value="P:protein polyubiquitination"/>
    <property type="evidence" value="ECO:0007669"/>
    <property type="project" value="TreeGrafter"/>
</dbReference>
<organism evidence="13 14">
    <name type="scientific">Phialocephala subalpina</name>
    <dbReference type="NCBI Taxonomy" id="576137"/>
    <lineage>
        <taxon>Eukaryota</taxon>
        <taxon>Fungi</taxon>
        <taxon>Dikarya</taxon>
        <taxon>Ascomycota</taxon>
        <taxon>Pezizomycotina</taxon>
        <taxon>Leotiomycetes</taxon>
        <taxon>Helotiales</taxon>
        <taxon>Mollisiaceae</taxon>
        <taxon>Phialocephala</taxon>
        <taxon>Phialocephala fortinii species complex</taxon>
    </lineage>
</organism>
<dbReference type="SUPFAM" id="SSF57850">
    <property type="entry name" value="RING/U-box"/>
    <property type="match status" value="1"/>
</dbReference>
<dbReference type="Proteomes" id="UP000184330">
    <property type="component" value="Unassembled WGS sequence"/>
</dbReference>
<dbReference type="InterPro" id="IPR001650">
    <property type="entry name" value="Helicase_C-like"/>
</dbReference>
<protein>
    <submittedName>
        <fullName evidence="13">Related to S.pombe rad8 protein and Rdh54p</fullName>
    </submittedName>
</protein>
<feature type="region of interest" description="Disordered" evidence="9">
    <location>
        <begin position="728"/>
        <end position="749"/>
    </location>
</feature>
<dbReference type="PROSITE" id="PS51194">
    <property type="entry name" value="HELICASE_CTER"/>
    <property type="match status" value="1"/>
</dbReference>
<dbReference type="FunFam" id="3.40.50.10810:FF:000059">
    <property type="entry name" value="SNF2 family helicase/ATPase, putative"/>
    <property type="match status" value="1"/>
</dbReference>
<dbReference type="Pfam" id="PF00271">
    <property type="entry name" value="Helicase_C"/>
    <property type="match status" value="1"/>
</dbReference>
<feature type="domain" description="RING-type" evidence="10">
    <location>
        <begin position="1125"/>
        <end position="1163"/>
    </location>
</feature>
<evidence type="ECO:0000256" key="4">
    <source>
        <dbReference type="ARBA" id="ARBA00022801"/>
    </source>
</evidence>
<dbReference type="GO" id="GO:0008270">
    <property type="term" value="F:zinc ion binding"/>
    <property type="evidence" value="ECO:0007669"/>
    <property type="project" value="UniProtKB-KW"/>
</dbReference>
<dbReference type="InterPro" id="IPR027417">
    <property type="entry name" value="P-loop_NTPase"/>
</dbReference>
<dbReference type="PROSITE" id="PS50089">
    <property type="entry name" value="ZF_RING_2"/>
    <property type="match status" value="1"/>
</dbReference>
<keyword evidence="8" id="KW-0175">Coiled coil</keyword>
<dbReference type="CDD" id="cd18793">
    <property type="entry name" value="SF2_C_SNF"/>
    <property type="match status" value="1"/>
</dbReference>
<keyword evidence="5" id="KW-0862">Zinc</keyword>
<evidence type="ECO:0000256" key="3">
    <source>
        <dbReference type="ARBA" id="ARBA00022771"/>
    </source>
</evidence>
<dbReference type="InterPro" id="IPR013083">
    <property type="entry name" value="Znf_RING/FYVE/PHD"/>
</dbReference>
<dbReference type="GO" id="GO:0016787">
    <property type="term" value="F:hydrolase activity"/>
    <property type="evidence" value="ECO:0007669"/>
    <property type="project" value="UniProtKB-KW"/>
</dbReference>
<evidence type="ECO:0000259" key="10">
    <source>
        <dbReference type="PROSITE" id="PS50089"/>
    </source>
</evidence>
<feature type="region of interest" description="Disordered" evidence="9">
    <location>
        <begin position="1"/>
        <end position="40"/>
    </location>
</feature>
<sequence>MGRKVIARGVGRGGRIGGRSTTSSNLSTPSSGTSRDLSDDLLDYARETHVPLEPPKKRQKTSAVSRGEEAELEHIVVKKSHWDIPLVGSRLAELQTPIARTNIPLYVHWNRYGPPEYVGVMDDAKNIIFYALLPPEEELEDVHVALLVDRDSKKWAKAQGRLWTTFDLSLDRRDGGDDLRLTFTVKWSFTINLYHLPQASARTAGLCRVLEKYFPDSTVTKGENWSPQDFYQSVHAPDKNDDLAATMLVESLETNLYPFQKRAVQWLLRREGVEWSRDGRVRDVASSGQIQLPISFIQAEDTLGHPCYVSHLFGIVTSDLQPFTDFEQQLRGGLLAEEMGLGKTVEMISLITLHKRPLNQPDQVYDLFTAQNVRPTKGTLIVAPPSLLQQWISEIHRHAPELKTFHYEGIRRHSSLKLEELLRELVTADIVISTYSVLAAEIHFTQLNPEKSLRRESRYPRPKSPLMMLSWWRVCIDEAQMLETGVSNAAIVARMIPRINAWCVTGTPVRKDVNDLLGLLVFLRYEPFASIKHVWSSLIREHKQNFRKLFGTLALRHSKQQVRDELKLPAQRRYVITMPFTPIEEQHYQELFNQMCAESGLNSQGAPLTDNWDPENVSDVMRQWLVRLRQTALHPEVGGRNRRALGHRDGPLRTVDQVLNVMMDQTDLAIRTDHRTLLLSKLKRGQLFENSPRVQEALGIWEEVVKEAAEVVDDCREQLRQELVSVAAEGKSAEKESNDASDTDAESSDESARLGVFRNRLRGALEILHVAVFFRSNALFQIKSYEDMTKPDSDEFKELEKLETQGYEEAKKLRREILQEIYQKANRLMSKVAKSANSQSFAQIPEFSSSQPGGLESRRIVEQLEDLAIALDAQANTLDEWREQTIQFLLRPLVDEDEGLEITGDEYEDSTKLQDEVEIFLQALRAAIADRHDALTGQQNALVEYDVKTALDLALGKKDTLGEGIRGPAPEKMIEMLGIRREIKPARTLGSVRGFVAELRTLATSLRPNAENGNARAQNELTIVEKQLKDTQKQLSEQMKVTAALEKEVEMLTDLMNYRLSYYRQLQEISDMIIPYEGPNDESILAKMLKDEEAIIRKIAVAKSKRRYLEHLRLEATNPQEQKICVICRESFEVGALTVCGHQYCKECIRLWWNAHRNCPVCKKKLTLNDLHEITYKNQGLTVETEDVHDASHERSSPSKNRKSAIYSEFSKAKLAEIKQIELDGPCFTTKVDTLARHLIWLRESDPGAKSIIYSQFKDFLDVLSRAFSRYRIGFSSIDKANGIERFKNDPGVECFLLHARAHSSGLNLVNASHVFLTEPLLNVGLELQAIARVDRIGQHQETNVWLYLVDGTVEESIHQLSVKRRLEHIGKRLSGGKGKSKELSPDELLDSNLEEANSLELQEASLANLLEKGGKGKGGEFIAQEDLWDCLFGGVAQRTANRALDNSSLRLDEEVGRHLRAEAAEERIVIRGVEV</sequence>
<name>A0A1L7WYQ7_9HELO</name>
<dbReference type="InterPro" id="IPR001841">
    <property type="entry name" value="Znf_RING"/>
</dbReference>
<evidence type="ECO:0000259" key="12">
    <source>
        <dbReference type="PROSITE" id="PS51194"/>
    </source>
</evidence>
<feature type="coiled-coil region" evidence="8">
    <location>
        <begin position="1014"/>
        <end position="1048"/>
    </location>
</feature>
<dbReference type="InterPro" id="IPR014001">
    <property type="entry name" value="Helicase_ATP-bd"/>
</dbReference>
<dbReference type="PANTHER" id="PTHR45865:SF1">
    <property type="entry name" value="E3 UBIQUITIN-PROTEIN LIGASE SHPRH"/>
    <property type="match status" value="1"/>
</dbReference>
<evidence type="ECO:0000256" key="7">
    <source>
        <dbReference type="PROSITE-ProRule" id="PRU00175"/>
    </source>
</evidence>
<evidence type="ECO:0000256" key="2">
    <source>
        <dbReference type="ARBA" id="ARBA00022741"/>
    </source>
</evidence>
<reference evidence="13 14" key="1">
    <citation type="submission" date="2016-03" db="EMBL/GenBank/DDBJ databases">
        <authorList>
            <person name="Ploux O."/>
        </authorList>
    </citation>
    <scope>NUCLEOTIDE SEQUENCE [LARGE SCALE GENOMIC DNA]</scope>
    <source>
        <strain evidence="13 14">UAMH 11012</strain>
    </source>
</reference>
<evidence type="ECO:0000256" key="5">
    <source>
        <dbReference type="ARBA" id="ARBA00022833"/>
    </source>
</evidence>
<dbReference type="InterPro" id="IPR000330">
    <property type="entry name" value="SNF2_N"/>
</dbReference>
<evidence type="ECO:0000313" key="14">
    <source>
        <dbReference type="Proteomes" id="UP000184330"/>
    </source>
</evidence>
<feature type="domain" description="Helicase C-terminal" evidence="12">
    <location>
        <begin position="1234"/>
        <end position="1390"/>
    </location>
</feature>
<dbReference type="PROSITE" id="PS51192">
    <property type="entry name" value="HELICASE_ATP_BIND_1"/>
    <property type="match status" value="1"/>
</dbReference>
<dbReference type="Pfam" id="PF13639">
    <property type="entry name" value="zf-RING_2"/>
    <property type="match status" value="1"/>
</dbReference>
<gene>
    <name evidence="13" type="ORF">PAC_07794</name>
</gene>
<dbReference type="EMBL" id="FJOG01000011">
    <property type="protein sequence ID" value="CZR57904.1"/>
    <property type="molecule type" value="Genomic_DNA"/>
</dbReference>
<dbReference type="InterPro" id="IPR038718">
    <property type="entry name" value="SNF2-like_sf"/>
</dbReference>
<proteinExistence type="predicted"/>
<dbReference type="STRING" id="576137.A0A1L7WYQ7"/>
<evidence type="ECO:0000313" key="13">
    <source>
        <dbReference type="EMBL" id="CZR57904.1"/>
    </source>
</evidence>
<dbReference type="Gene3D" id="3.30.40.10">
    <property type="entry name" value="Zinc/RING finger domain, C3HC4 (zinc finger)"/>
    <property type="match status" value="1"/>
</dbReference>
<dbReference type="SMART" id="SM00487">
    <property type="entry name" value="DEXDc"/>
    <property type="match status" value="1"/>
</dbReference>
<dbReference type="Pfam" id="PF26021">
    <property type="entry name" value="Ferritin_C144_05"/>
    <property type="match status" value="1"/>
</dbReference>
<feature type="region of interest" description="Disordered" evidence="9">
    <location>
        <begin position="47"/>
        <end position="66"/>
    </location>
</feature>
<keyword evidence="6" id="KW-0067">ATP-binding</keyword>
<dbReference type="PROSITE" id="PS00518">
    <property type="entry name" value="ZF_RING_1"/>
    <property type="match status" value="1"/>
</dbReference>
<dbReference type="Gene3D" id="3.40.50.300">
    <property type="entry name" value="P-loop containing nucleotide triphosphate hydrolases"/>
    <property type="match status" value="1"/>
</dbReference>
<accession>A0A1L7WYQ7</accession>
<evidence type="ECO:0000256" key="6">
    <source>
        <dbReference type="ARBA" id="ARBA00022840"/>
    </source>
</evidence>
<evidence type="ECO:0000256" key="1">
    <source>
        <dbReference type="ARBA" id="ARBA00022723"/>
    </source>
</evidence>
<dbReference type="GO" id="GO:0005634">
    <property type="term" value="C:nucleus"/>
    <property type="evidence" value="ECO:0007669"/>
    <property type="project" value="TreeGrafter"/>
</dbReference>
<keyword evidence="3 7" id="KW-0863">Zinc-finger</keyword>